<dbReference type="SUPFAM" id="SSF53187">
    <property type="entry name" value="Zn-dependent exopeptidases"/>
    <property type="match status" value="1"/>
</dbReference>
<sequence>MDKLPIFVSVPHGGTKVPEGLRNKLLLSELEIVHDGDTWTGELFDFKELAHVFVSQSVARIVVDMNRAPGDLPPHNVDGVVKTVAVTGENVWKPSLSEEEIRDLVETIHAPYHEAMREGLLQPISFGVDCHTMLAESPVIGGGEAITRPLFCISNRGGEDGIEEDEPVTASPAFMHRMRELIEEAFADYGIDGVELCVINAPFKGGYVTQLHGAQTDKPFVQLEINRRLYMSEESGVAPTKEERAQMSELREKLGRVFAQLAFELSDSTLR</sequence>
<dbReference type="AlphaFoldDB" id="A0A859FDX2"/>
<keyword evidence="1" id="KW-0378">Hydrolase</keyword>
<dbReference type="Proteomes" id="UP000318138">
    <property type="component" value="Chromosome"/>
</dbReference>
<dbReference type="EMBL" id="CP041372">
    <property type="protein sequence ID" value="QKS70426.1"/>
    <property type="molecule type" value="Genomic_DNA"/>
</dbReference>
<reference evidence="2" key="1">
    <citation type="submission" date="2019-07" db="EMBL/GenBank/DDBJ databases">
        <title>Bacillus alkalisoli sp. nov. isolated from saline soil.</title>
        <authorList>
            <person name="Sun J.-Q."/>
            <person name="Xu L."/>
        </authorList>
    </citation>
    <scope>NUCLEOTIDE SEQUENCE [LARGE SCALE GENOMIC DNA]</scope>
    <source>
        <strain evidence="2">M4U3P1</strain>
    </source>
</reference>
<accession>A0A859FDX2</accession>
<dbReference type="RefSeq" id="WP_176008464.1">
    <property type="nucleotide sequence ID" value="NZ_CP041372.2"/>
</dbReference>
<protein>
    <submittedName>
        <fullName evidence="1">N-formylglutamate amidohydrolase</fullName>
    </submittedName>
</protein>
<organism evidence="1 2">
    <name type="scientific">Paenalkalicoccus suaedae</name>
    <dbReference type="NCBI Taxonomy" id="2592382"/>
    <lineage>
        <taxon>Bacteria</taxon>
        <taxon>Bacillati</taxon>
        <taxon>Bacillota</taxon>
        <taxon>Bacilli</taxon>
        <taxon>Bacillales</taxon>
        <taxon>Bacillaceae</taxon>
        <taxon>Paenalkalicoccus</taxon>
    </lineage>
</organism>
<evidence type="ECO:0000313" key="1">
    <source>
        <dbReference type="EMBL" id="QKS70426.1"/>
    </source>
</evidence>
<dbReference type="Gene3D" id="3.40.630.40">
    <property type="entry name" value="Zn-dependent exopeptidases"/>
    <property type="match status" value="1"/>
</dbReference>
<dbReference type="KEGG" id="psua:FLK61_27115"/>
<proteinExistence type="predicted"/>
<keyword evidence="2" id="KW-1185">Reference proteome</keyword>
<name>A0A859FDX2_9BACI</name>
<dbReference type="GO" id="GO:0016787">
    <property type="term" value="F:hydrolase activity"/>
    <property type="evidence" value="ECO:0007669"/>
    <property type="project" value="UniProtKB-KW"/>
</dbReference>
<dbReference type="Pfam" id="PF05013">
    <property type="entry name" value="FGase"/>
    <property type="match status" value="1"/>
</dbReference>
<evidence type="ECO:0000313" key="2">
    <source>
        <dbReference type="Proteomes" id="UP000318138"/>
    </source>
</evidence>
<dbReference type="InterPro" id="IPR007709">
    <property type="entry name" value="N-FG_amidohydro"/>
</dbReference>
<gene>
    <name evidence="1" type="ORF">FLK61_27115</name>
</gene>